<feature type="region of interest" description="Disordered" evidence="1">
    <location>
        <begin position="174"/>
        <end position="201"/>
    </location>
</feature>
<dbReference type="InterPro" id="IPR013519">
    <property type="entry name" value="Int_alpha_beta-p"/>
</dbReference>
<evidence type="ECO:0000256" key="1">
    <source>
        <dbReference type="SAM" id="MobiDB-lite"/>
    </source>
</evidence>
<gene>
    <name evidence="2" type="ORF">FJY86_00475</name>
</gene>
<dbReference type="PROSITE" id="PS51470">
    <property type="entry name" value="FG_GAP"/>
    <property type="match status" value="1"/>
</dbReference>
<comment type="caution">
    <text evidence="2">The sequence shown here is derived from an EMBL/GenBank/DDBJ whole genome shotgun (WGS) entry which is preliminary data.</text>
</comment>
<dbReference type="Proteomes" id="UP000774699">
    <property type="component" value="Unassembled WGS sequence"/>
</dbReference>
<dbReference type="SMART" id="SM00191">
    <property type="entry name" value="Int_alpha"/>
    <property type="match status" value="6"/>
</dbReference>
<protein>
    <submittedName>
        <fullName evidence="2">Uncharacterized protein</fullName>
    </submittedName>
</protein>
<accession>A0A8T4C5J4</accession>
<evidence type="ECO:0000313" key="3">
    <source>
        <dbReference type="Proteomes" id="UP000774699"/>
    </source>
</evidence>
<proteinExistence type="predicted"/>
<evidence type="ECO:0000313" key="2">
    <source>
        <dbReference type="EMBL" id="MBM3281802.1"/>
    </source>
</evidence>
<dbReference type="EMBL" id="VGJJ01000002">
    <property type="protein sequence ID" value="MBM3281802.1"/>
    <property type="molecule type" value="Genomic_DNA"/>
</dbReference>
<name>A0A8T4C5J4_9ARCH</name>
<reference evidence="2" key="1">
    <citation type="submission" date="2019-03" db="EMBL/GenBank/DDBJ databases">
        <title>Lake Tanganyika Metagenome-Assembled Genomes (MAGs).</title>
        <authorList>
            <person name="Tran P."/>
        </authorList>
    </citation>
    <scope>NUCLEOTIDE SEQUENCE</scope>
    <source>
        <strain evidence="2">M_DeepCast_50m_m2_156</strain>
    </source>
</reference>
<organism evidence="2 3">
    <name type="scientific">Candidatus Iainarchaeum sp</name>
    <dbReference type="NCBI Taxonomy" id="3101447"/>
    <lineage>
        <taxon>Archaea</taxon>
        <taxon>Candidatus Iainarchaeota</taxon>
        <taxon>Candidatus Iainarchaeia</taxon>
        <taxon>Candidatus Iainarchaeales</taxon>
        <taxon>Candidatus Iainarchaeaceae</taxon>
        <taxon>Candidatus Iainarchaeum</taxon>
    </lineage>
</organism>
<sequence>MRSFTHSTPLMGVLLTGLLFVAMAYSGVAQEVVETAAEVADAISSSDIVVDSVSPDFSVIAPFDGDVVSNSLMVMILPASPDAITQAYTTLTFRDPIDGSDKKYRNDLSSADNWTTAFDSTLIPNGKARIAMHLCINVVCADKEVDVSIDNTPAPASSNTNEANADIYFPEVNEKDPLSSETNDPVPVEPSDTGTSTSIDPAPVEPVPIPLVIFTPSNVAGAFLIFDSKGELSARTSGDSVELPVGEYSGEFEFFNRLISNISIGSFSLAENAVGISFFDDAVTQRFSIGGKSFQPVASTGISFGVKHDGASIAWGNTPESLDLIWCTNWNRNASTCDDGEIISKISDSKEVIIKDREAVFVVAKPLGDTNPGAGELRLVVPSNIGGFFSWTDEVGNIFSSRGEAVELPQASYDVNMELSSSAISQLFFDNMVLDHNGTMVQVIPILTSARGVHITTVNIDYPFENGFFTLDPDFNASNIQKCSSWDPVVQICSGEWSNTDFSLARGLTAYQFFPRSDSAEPSPPDVSNIPLSERQQLKNLIEQLKKLFKNRQYYISDLDHSSSPVLSSLFKKMELSLECGVPAKPTISDADRVPEDSNAAADVIVPSLEASVDESPFATNAVESPAILVQETNENASPVQVDLLPGENPLESAWEDVFPEKFNGKQEEGILSCDGVTLLNEFRDVLDSVDDENTTYLGDLGPYTKQTLTLSNLNSVPVTRMVNVRFILPNPKLATENRTMEPFSLYQLIKTEEVELVKDVNVDANTMVTEKVVQNHEVEFIDSQEEVDGSYDWEDYWHAGVYPIGLVHRANNRMVLDTLLTISLLPNETKIIDPIFELAETPAFTAAWDGNSKFDFIGGASDINGVLILDLDNNGVPNDMIITAPFADTNGKFDNGVVYVIKDFNRQTDIKGLGNPDNFSIAFAAPFTADMLGRGYLAAIPGSIGVQVYNTDGNAYANDLIITATRSDANNAGKTDAGAVYLIKDVDRKTGFRSLLDTTSFDAMWTGSSASDSIGGTNGGNGIIVANLDGNSSANDLIISAYNALSGKAGNGSVYMILDINRKVGRYDLNHTQSFNARWDGNAFVATENLGSTNNSGQGVQIVNIDKNTIANDLMIVSYLADYNGKADSGNIYIIKDINRRSGILPFSSTANFDVMVTGGGLAAGTGAQLGSTNGWGNAARFYDMNGDGFVNDLLLTNYQADFNGKTNNGAIWLISDINSKSGVIDLNTTRGGLYNALYYGGALNDQIGAYNTAYTLPGNPGETVLVVNLDGNATANDLIIIGDAVDSNGLANAGAVYLIRDINAKPGTFDLNNGNVFNARWLGAVAQDFLGYNDSINTGVQVVNIDNNLYANDLLIGSTFTDINGKTSSGGVYLIRDINALNPGLYGNRRYLGNLDHFNARWNGGAGDLLSDNNLSGPSIMVINADGNAYANDLLISASSADVNGWTDNGAVYLVLDVDRNGLTGVLYDFNSIARGTYKTRFSGRNNFDQLGDTNRGGPAMIVANINNTASANDLILVSPKVDTHKRDAGAVTLFMDINSLDLNVGIDNNLMLYHQWRGDLNSDAVGDGNVQNTSVYLVNTDLNTRANDLIILSANKDANGLINNGAVFFIKDISTAREGRGSLTFVLNQPGFDGNSVRVGGDINVSARATCILANCGIVSSSVQYCKNDLNTITCASFIDMNNDSASPLYVTQGSVTVMSGPITIDQAFDVNWTIRGSDVNSYMIRVISRGANVTNATSTERRLVVEPVNSSDLQLNYTFSARLYGLVNDTIGYTNFSRDGVNIVNVDNGSYANDLIITAPFADVNGKADSGAIYLLKNIDQNTGLIDLNHFTQSFSARWNGGAANDRIGDMNGSGQGYRLADMDGNGYTNDLLIGAPFADANQKTNNGALYLIKDIDKKGGAFDLNIPTNSSLRYTGNITGDALGFVMGGGSGMSLSNIDGNGVLNDVLVGATYADANGKVDTGRIFLLRDINRFDGLRDLNNTTFFSAAWNGGVVREILPHNSRGLPSFSDAMQLVNVDQNASANDLLITVSQADMNAKSRVGKIYLIKDINAKAGSFDLNNTNFFNYAWNGPMAGDEIGFTSLNGQGVQLFDLDGNGYANDLLITASFSDLRKSNGGAVYMILDIDRNTGGIRDLNQPSFFNAAWSAVNASDLIGDTSGSGNAVQIGNLDGNANANDLVLNVPLEDYNSGTNNGAVYVILDINKKVGQQDLNIRTNWNAKFYGLTGNLLGDTENVTYTFSDANAKGVLITNVDGNTFSNDLLIGSALHDFNNKTNVGGVILIRDANSVAEQRLILNDLNYSAGWSGGVASDYLGDTNRSGPGFQVGNFDGGSYANDLVISAPSADVNNKNDNGAVYVIKNIDTFRGQRDLIAPVKYDARYVGQGSLDYLGETVFGGFGVQIVNVDGNAYSNDLIITGARADAGFIRDSGATYLVNEIQNDVNDNDFANNNNYTWRWRASSTNAYLGQTFSNARGVQVTNIDNGSTTNDLIVIAAYDDVNGRTNSGAVTLIENISSASTLDYTFAVLLPSSGCTNGKGNITGGTTCQRAWIEPLVDLNGTTTETGLVPEGQSTIDATSPFFRIDNQSTSSTSFTILLDLNQAYPAEYTLKASQLFSGWESTCSGTPSTGCITLTTTPTSVGTATYSAGTNDLSIFFFGDFSSANAGRVDRNVDTNYTP</sequence>